<evidence type="ECO:0000256" key="1">
    <source>
        <dbReference type="ARBA" id="ARBA00009388"/>
    </source>
</evidence>
<feature type="domain" description="Peptidase M4" evidence="9">
    <location>
        <begin position="270"/>
        <end position="339"/>
    </location>
</feature>
<dbReference type="Gene3D" id="3.10.450.490">
    <property type="match status" value="1"/>
</dbReference>
<dbReference type="InterPro" id="IPR013856">
    <property type="entry name" value="Peptidase_M4_domain"/>
</dbReference>
<dbReference type="Gene3D" id="1.10.390.10">
    <property type="entry name" value="Neutral Protease Domain 2"/>
    <property type="match status" value="1"/>
</dbReference>
<keyword evidence="6" id="KW-0862">Zinc</keyword>
<accession>A0ABW5LLR2</accession>
<dbReference type="Pfam" id="PF02868">
    <property type="entry name" value="Peptidase_M4_C"/>
    <property type="match status" value="1"/>
</dbReference>
<dbReference type="CDD" id="cd09597">
    <property type="entry name" value="M4_TLP"/>
    <property type="match status" value="1"/>
</dbReference>
<evidence type="ECO:0000259" key="12">
    <source>
        <dbReference type="Pfam" id="PF18962"/>
    </source>
</evidence>
<reference evidence="14" key="1">
    <citation type="journal article" date="2019" name="Int. J. Syst. Evol. Microbiol.">
        <title>The Global Catalogue of Microorganisms (GCM) 10K type strain sequencing project: providing services to taxonomists for standard genome sequencing and annotation.</title>
        <authorList>
            <consortium name="The Broad Institute Genomics Platform"/>
            <consortium name="The Broad Institute Genome Sequencing Center for Infectious Disease"/>
            <person name="Wu L."/>
            <person name="Ma J."/>
        </authorList>
    </citation>
    <scope>NUCLEOTIDE SEQUENCE [LARGE SCALE GENOMIC DNA]</scope>
    <source>
        <strain evidence="14">KCTC 52274</strain>
    </source>
</reference>
<dbReference type="InterPro" id="IPR027268">
    <property type="entry name" value="Peptidase_M4/M1_CTD_sf"/>
</dbReference>
<protein>
    <submittedName>
        <fullName evidence="13">M4 family metallopeptidase</fullName>
    </submittedName>
</protein>
<evidence type="ECO:0000256" key="4">
    <source>
        <dbReference type="ARBA" id="ARBA00022729"/>
    </source>
</evidence>
<evidence type="ECO:0000259" key="9">
    <source>
        <dbReference type="Pfam" id="PF01447"/>
    </source>
</evidence>
<dbReference type="InterPro" id="IPR026444">
    <property type="entry name" value="Secre_tail"/>
</dbReference>
<dbReference type="Pfam" id="PF18962">
    <property type="entry name" value="Por_Secre_tail"/>
    <property type="match status" value="1"/>
</dbReference>
<evidence type="ECO:0000259" key="10">
    <source>
        <dbReference type="Pfam" id="PF02868"/>
    </source>
</evidence>
<dbReference type="Pfam" id="PF07504">
    <property type="entry name" value="FTP"/>
    <property type="match status" value="1"/>
</dbReference>
<organism evidence="13 14">
    <name type="scientific">Aquimarina rubra</name>
    <dbReference type="NCBI Taxonomy" id="1920033"/>
    <lineage>
        <taxon>Bacteria</taxon>
        <taxon>Pseudomonadati</taxon>
        <taxon>Bacteroidota</taxon>
        <taxon>Flavobacteriia</taxon>
        <taxon>Flavobacteriales</taxon>
        <taxon>Flavobacteriaceae</taxon>
        <taxon>Aquimarina</taxon>
    </lineage>
</organism>
<dbReference type="Pfam" id="PF01447">
    <property type="entry name" value="Peptidase_M4"/>
    <property type="match status" value="1"/>
</dbReference>
<evidence type="ECO:0000256" key="8">
    <source>
        <dbReference type="SAM" id="SignalP"/>
    </source>
</evidence>
<evidence type="ECO:0000259" key="11">
    <source>
        <dbReference type="Pfam" id="PF07504"/>
    </source>
</evidence>
<dbReference type="InterPro" id="IPR023612">
    <property type="entry name" value="Peptidase_M4"/>
</dbReference>
<dbReference type="InterPro" id="IPR050728">
    <property type="entry name" value="Zinc_Metalloprotease_M4"/>
</dbReference>
<evidence type="ECO:0000256" key="7">
    <source>
        <dbReference type="ARBA" id="ARBA00023049"/>
    </source>
</evidence>
<feature type="signal peptide" evidence="8">
    <location>
        <begin position="1"/>
        <end position="24"/>
    </location>
</feature>
<dbReference type="NCBIfam" id="TIGR04183">
    <property type="entry name" value="Por_Secre_tail"/>
    <property type="match status" value="1"/>
</dbReference>
<dbReference type="Proteomes" id="UP001597319">
    <property type="component" value="Unassembled WGS sequence"/>
</dbReference>
<dbReference type="RefSeq" id="WP_378295157.1">
    <property type="nucleotide sequence ID" value="NZ_JBHULE010000035.1"/>
</dbReference>
<dbReference type="PANTHER" id="PTHR33794">
    <property type="entry name" value="BACILLOLYSIN"/>
    <property type="match status" value="1"/>
</dbReference>
<feature type="chain" id="PRO_5045419473" evidence="8">
    <location>
        <begin position="25"/>
        <end position="868"/>
    </location>
</feature>
<keyword evidence="7" id="KW-0482">Metalloprotease</keyword>
<comment type="caution">
    <text evidence="13">The sequence shown here is derived from an EMBL/GenBank/DDBJ whole genome shotgun (WGS) entry which is preliminary data.</text>
</comment>
<keyword evidence="2" id="KW-0645">Protease</keyword>
<dbReference type="Gene3D" id="3.10.170.10">
    <property type="match status" value="1"/>
</dbReference>
<evidence type="ECO:0000313" key="13">
    <source>
        <dbReference type="EMBL" id="MFD2565337.1"/>
    </source>
</evidence>
<dbReference type="PRINTS" id="PR00730">
    <property type="entry name" value="THERMOLYSIN"/>
</dbReference>
<dbReference type="PANTHER" id="PTHR33794:SF1">
    <property type="entry name" value="BACILLOLYSIN"/>
    <property type="match status" value="1"/>
</dbReference>
<evidence type="ECO:0000256" key="5">
    <source>
        <dbReference type="ARBA" id="ARBA00022801"/>
    </source>
</evidence>
<proteinExistence type="inferred from homology"/>
<comment type="similarity">
    <text evidence="1">Belongs to the peptidase M4 family.</text>
</comment>
<keyword evidence="14" id="KW-1185">Reference proteome</keyword>
<keyword evidence="3" id="KW-0479">Metal-binding</keyword>
<dbReference type="SUPFAM" id="SSF55486">
    <property type="entry name" value="Metalloproteases ('zincins'), catalytic domain"/>
    <property type="match status" value="1"/>
</dbReference>
<gene>
    <name evidence="13" type="ORF">ACFSR1_21850</name>
</gene>
<sequence length="868" mass="94896">MKLKITFKIVLSMILLFSGLTVNSQSIQKSIAKLQQQTNAVVTVDENSGLTEFVKFPAGNAMKAKGGTIEQKAFNFLEDYKSLYKIESVNNSLVIEKTKKDNYGLEHVVLKQKHNGVPVYGGELKFHFDSNKNITSINGKVIPISEFNTEPRLNESQVNAIALSTVRKQGLNKSGVPLKVNKTNLFVFQKGIIKGVNGPLYLAYEVEVRNDKDVREYIFVNAQKGNVIEQITGMAHAIDRVLYEGDTSNLVWQEGDAFPGTLDEWQQTELEAAAHTYNFFKNAFGYVSYDGQDARMITINNDPDGNCPNASWNGVTTNYCSGTAADDVVAHEWGHAYTEYTNNLIYAYESGAINESFSDIWGETIDLLNNYADNGEDVSARTGCDTSVRWLMGEDASAFGGAIRDMWSPNCKGDPASIDDFRYLCGEADSGGVHINSGIPNHMFALLVDGGAFNGQTINSIGLTKAAHIFWRAQSEYLTLVSDFANLADALEGSANDLLGINLEGLSTTETPAGPSGEIITANDITQLQNAMLAVELRTDNSCRYTTILSNRGTLCSNATTNAIFYEDWEAGAGRWTMEQLPEDASTWISRDWVLESSLPDGRAGQAIFGTDPNLGDCQTSFQNGIIRLQSPVINIPTVAEGGTFEMSFNHFVATEADWDGGNIKYSLNGGAWTLLPSSAFLRSPYNAMVITDQDFDLPDGSTVNVVNDNPLRGEAAFTGTDEGSNTGSWGRSHVDLSSIGVTDNSTIQFRFEMGTDSCSGLFGWYIDEVTVFNCAQTTLSVADNEFISQNISVYPIPSNGIVNLRKLTNIELVKAEIYDINGRMLKTVDLSNVAIEKEINITDLKSGVYFMSITTGSVNGVIPIVRQ</sequence>
<feature type="domain" description="Peptidase M4 C-terminal" evidence="10">
    <location>
        <begin position="343"/>
        <end position="502"/>
    </location>
</feature>
<feature type="domain" description="FTP" evidence="11">
    <location>
        <begin position="92"/>
        <end position="140"/>
    </location>
</feature>
<keyword evidence="5" id="KW-0378">Hydrolase</keyword>
<evidence type="ECO:0000256" key="3">
    <source>
        <dbReference type="ARBA" id="ARBA00022723"/>
    </source>
</evidence>
<dbReference type="InterPro" id="IPR001570">
    <property type="entry name" value="Peptidase_M4_C_domain"/>
</dbReference>
<evidence type="ECO:0000256" key="6">
    <source>
        <dbReference type="ARBA" id="ARBA00022833"/>
    </source>
</evidence>
<feature type="domain" description="Secretion system C-terminal sorting" evidence="12">
    <location>
        <begin position="794"/>
        <end position="858"/>
    </location>
</feature>
<evidence type="ECO:0000256" key="2">
    <source>
        <dbReference type="ARBA" id="ARBA00022670"/>
    </source>
</evidence>
<keyword evidence="4 8" id="KW-0732">Signal</keyword>
<dbReference type="InterPro" id="IPR011096">
    <property type="entry name" value="FTP_domain"/>
</dbReference>
<dbReference type="EMBL" id="JBHULE010000035">
    <property type="protein sequence ID" value="MFD2565337.1"/>
    <property type="molecule type" value="Genomic_DNA"/>
</dbReference>
<name>A0ABW5LLR2_9FLAO</name>
<evidence type="ECO:0000313" key="14">
    <source>
        <dbReference type="Proteomes" id="UP001597319"/>
    </source>
</evidence>